<dbReference type="Proteomes" id="UP001341281">
    <property type="component" value="Chromosome 03"/>
</dbReference>
<reference evidence="2 3" key="1">
    <citation type="submission" date="2024-02" db="EMBL/GenBank/DDBJ databases">
        <title>High-quality chromosome-scale genome assembly of Pensacola bahiagrass (Paspalum notatum Flugge var. saurae).</title>
        <authorList>
            <person name="Vega J.M."/>
            <person name="Podio M."/>
            <person name="Orjuela J."/>
            <person name="Siena L.A."/>
            <person name="Pessino S.C."/>
            <person name="Combes M.C."/>
            <person name="Mariac C."/>
            <person name="Albertini E."/>
            <person name="Pupilli F."/>
            <person name="Ortiz J.P.A."/>
            <person name="Leblanc O."/>
        </authorList>
    </citation>
    <scope>NUCLEOTIDE SEQUENCE [LARGE SCALE GENOMIC DNA]</scope>
    <source>
        <strain evidence="2">R1</strain>
        <tissue evidence="2">Leaf</tissue>
    </source>
</reference>
<dbReference type="GO" id="GO:0006284">
    <property type="term" value="P:base-excision repair"/>
    <property type="evidence" value="ECO:0007669"/>
    <property type="project" value="InterPro"/>
</dbReference>
<keyword evidence="1" id="KW-0862">Zinc</keyword>
<feature type="binding site" evidence="1">
    <location>
        <position position="221"/>
    </location>
    <ligand>
        <name>Zn(2+)</name>
        <dbReference type="ChEBI" id="CHEBI:29105"/>
    </ligand>
</feature>
<evidence type="ECO:0008006" key="4">
    <source>
        <dbReference type="Google" id="ProtNLM"/>
    </source>
</evidence>
<dbReference type="GO" id="GO:0046872">
    <property type="term" value="F:metal ion binding"/>
    <property type="evidence" value="ECO:0007669"/>
    <property type="project" value="UniProtKB-KW"/>
</dbReference>
<dbReference type="InterPro" id="IPR005019">
    <property type="entry name" value="Adenine_glyco"/>
</dbReference>
<dbReference type="AlphaFoldDB" id="A0AAQ3WKH4"/>
<keyword evidence="1" id="KW-0479">Metal-binding</keyword>
<proteinExistence type="predicted"/>
<evidence type="ECO:0000256" key="1">
    <source>
        <dbReference type="PIRSR" id="PIRSR605019-1"/>
    </source>
</evidence>
<feature type="binding site" evidence="1">
    <location>
        <position position="59"/>
    </location>
    <ligand>
        <name>Zn(2+)</name>
        <dbReference type="ChEBI" id="CHEBI:29105"/>
    </ligand>
</feature>
<feature type="binding site" evidence="1">
    <location>
        <position position="217"/>
    </location>
    <ligand>
        <name>Zn(2+)</name>
        <dbReference type="ChEBI" id="CHEBI:29105"/>
    </ligand>
</feature>
<protein>
    <recommendedName>
        <fullName evidence="4">DNA-3-methyladenine glycosylase I</fullName>
    </recommendedName>
</protein>
<dbReference type="PANTHER" id="PTHR31116:SF7">
    <property type="entry name" value="OS09G0420300 PROTEIN"/>
    <property type="match status" value="1"/>
</dbReference>
<dbReference type="SUPFAM" id="SSF48150">
    <property type="entry name" value="DNA-glycosylase"/>
    <property type="match status" value="1"/>
</dbReference>
<evidence type="ECO:0000313" key="2">
    <source>
        <dbReference type="EMBL" id="WVZ64978.1"/>
    </source>
</evidence>
<dbReference type="EMBL" id="CP144747">
    <property type="protein sequence ID" value="WVZ64978.1"/>
    <property type="molecule type" value="Genomic_DNA"/>
</dbReference>
<dbReference type="Pfam" id="PF03352">
    <property type="entry name" value="Adenine_glyco"/>
    <property type="match status" value="1"/>
</dbReference>
<dbReference type="Gene3D" id="1.10.340.30">
    <property type="entry name" value="Hypothetical protein, domain 2"/>
    <property type="match status" value="1"/>
</dbReference>
<gene>
    <name evidence="2" type="ORF">U9M48_014417</name>
</gene>
<dbReference type="PANTHER" id="PTHR31116">
    <property type="entry name" value="OS04G0501200 PROTEIN"/>
    <property type="match status" value="1"/>
</dbReference>
<name>A0AAQ3WKH4_PASNO</name>
<feature type="binding site" evidence="1">
    <location>
        <position position="44"/>
    </location>
    <ligand>
        <name>Zn(2+)</name>
        <dbReference type="ChEBI" id="CHEBI:29105"/>
    </ligand>
</feature>
<dbReference type="GO" id="GO:0008725">
    <property type="term" value="F:DNA-3-methyladenine glycosylase activity"/>
    <property type="evidence" value="ECO:0007669"/>
    <property type="project" value="InterPro"/>
</dbReference>
<evidence type="ECO:0000313" key="3">
    <source>
        <dbReference type="Proteomes" id="UP001341281"/>
    </source>
</evidence>
<sequence>MVAAVGTGGVVPGGGAAAPVVPVVVGSLSGDQLATATASGPPRCPWVTPNTDPCYAAFHDKEWGVPVHDDKKLFEMLTLSGALAEMAWPAILSKRDTFREVFMDFDPQLVAKLNEKKFLAPCSPASSLLSQHRLRIIIENARELLKIIDEFGSFDSYCWSFMSNKAMVGRYRHTREVPLRTAKADAISQDLMRRGFLGVGPTVIYAFMQAVGMANDHLVTCYRFEECCDMEAAAASKGYGDNCKPAAPVSDQEVSMLCGLVQCVPLEPSRTATVISIS</sequence>
<accession>A0AAQ3WKH4</accession>
<organism evidence="2 3">
    <name type="scientific">Paspalum notatum var. saurae</name>
    <dbReference type="NCBI Taxonomy" id="547442"/>
    <lineage>
        <taxon>Eukaryota</taxon>
        <taxon>Viridiplantae</taxon>
        <taxon>Streptophyta</taxon>
        <taxon>Embryophyta</taxon>
        <taxon>Tracheophyta</taxon>
        <taxon>Spermatophyta</taxon>
        <taxon>Magnoliopsida</taxon>
        <taxon>Liliopsida</taxon>
        <taxon>Poales</taxon>
        <taxon>Poaceae</taxon>
        <taxon>PACMAD clade</taxon>
        <taxon>Panicoideae</taxon>
        <taxon>Andropogonodae</taxon>
        <taxon>Paspaleae</taxon>
        <taxon>Paspalinae</taxon>
        <taxon>Paspalum</taxon>
    </lineage>
</organism>
<keyword evidence="3" id="KW-1185">Reference proteome</keyword>
<dbReference type="InterPro" id="IPR011257">
    <property type="entry name" value="DNA_glycosylase"/>
</dbReference>